<dbReference type="EMBL" id="JARXVC010000020">
    <property type="protein sequence ID" value="MDH6284314.1"/>
    <property type="molecule type" value="Genomic_DNA"/>
</dbReference>
<comment type="caution">
    <text evidence="1">The sequence shown here is derived from an EMBL/GenBank/DDBJ whole genome shotgun (WGS) entry which is preliminary data.</text>
</comment>
<dbReference type="Proteomes" id="UP001160334">
    <property type="component" value="Unassembled WGS sequence"/>
</dbReference>
<keyword evidence="2" id="KW-1185">Reference proteome</keyword>
<evidence type="ECO:0008006" key="3">
    <source>
        <dbReference type="Google" id="ProtNLM"/>
    </source>
</evidence>
<evidence type="ECO:0000313" key="1">
    <source>
        <dbReference type="EMBL" id="MDH6284314.1"/>
    </source>
</evidence>
<dbReference type="RefSeq" id="WP_280763542.1">
    <property type="nucleotide sequence ID" value="NZ_JARXVC010000020.1"/>
</dbReference>
<sequence>MLPKLSYRDLDSEIYPHLTRRQAADQLQLSPGGIDRLLDSGYLPDLSVQRIWDLSKRRILLADGCQPVLRQGLKADAEDGPSPQFPRKYMGESADLTDHEVVAADQQWWRCDPDNVVNARFLPVTIAGFPVTVLEIHSLRAQDTRPFEARNGRQMTEIRYSFEATLAGRVRELGHLRADENHHEAFFVDTALSPADQERVLHLLKGRSTAKSGGPIAYLPNA</sequence>
<proteinExistence type="predicted"/>
<organism evidence="1 2">
    <name type="scientific">Prescottella agglutinans</name>
    <dbReference type="NCBI Taxonomy" id="1644129"/>
    <lineage>
        <taxon>Bacteria</taxon>
        <taxon>Bacillati</taxon>
        <taxon>Actinomycetota</taxon>
        <taxon>Actinomycetes</taxon>
        <taxon>Mycobacteriales</taxon>
        <taxon>Nocardiaceae</taxon>
        <taxon>Prescottella</taxon>
    </lineage>
</organism>
<accession>A0ABT6MJ16</accession>
<gene>
    <name evidence="1" type="ORF">M2280_005572</name>
</gene>
<name>A0ABT6MJ16_9NOCA</name>
<reference evidence="1 2" key="1">
    <citation type="submission" date="2023-04" db="EMBL/GenBank/DDBJ databases">
        <title>Forest soil microbial communities from Buena Vista Peninsula, Colon Province, Panama.</title>
        <authorList>
            <person name="Bouskill N."/>
        </authorList>
    </citation>
    <scope>NUCLEOTIDE SEQUENCE [LARGE SCALE GENOMIC DNA]</scope>
    <source>
        <strain evidence="1 2">CFH S0262</strain>
    </source>
</reference>
<evidence type="ECO:0000313" key="2">
    <source>
        <dbReference type="Proteomes" id="UP001160334"/>
    </source>
</evidence>
<protein>
    <recommendedName>
        <fullName evidence="3">Transcriptional regulator</fullName>
    </recommendedName>
</protein>